<organism evidence="7 8">
    <name type="scientific">Brassica cretica</name>
    <name type="common">Mustard</name>
    <dbReference type="NCBI Taxonomy" id="69181"/>
    <lineage>
        <taxon>Eukaryota</taxon>
        <taxon>Viridiplantae</taxon>
        <taxon>Streptophyta</taxon>
        <taxon>Embryophyta</taxon>
        <taxon>Tracheophyta</taxon>
        <taxon>Spermatophyta</taxon>
        <taxon>Magnoliopsida</taxon>
        <taxon>eudicotyledons</taxon>
        <taxon>Gunneridae</taxon>
        <taxon>Pentapetalae</taxon>
        <taxon>rosids</taxon>
        <taxon>malvids</taxon>
        <taxon>Brassicales</taxon>
        <taxon>Brassicaceae</taxon>
        <taxon>Brassiceae</taxon>
        <taxon>Brassica</taxon>
    </lineage>
</organism>
<feature type="compositionally biased region" description="Polar residues" evidence="6">
    <location>
        <begin position="259"/>
        <end position="273"/>
    </location>
</feature>
<dbReference type="PANTHER" id="PTHR46408:SF14">
    <property type="entry name" value="BASIC LEUCINE ZIPPER 25"/>
    <property type="match status" value="1"/>
</dbReference>
<evidence type="ECO:0000256" key="2">
    <source>
        <dbReference type="ARBA" id="ARBA00023015"/>
    </source>
</evidence>
<accession>A0A8S9PAE8</accession>
<evidence type="ECO:0000313" key="8">
    <source>
        <dbReference type="Proteomes" id="UP000712600"/>
    </source>
</evidence>
<keyword evidence="4" id="KW-0804">Transcription</keyword>
<reference evidence="7" key="1">
    <citation type="submission" date="2019-12" db="EMBL/GenBank/DDBJ databases">
        <title>Genome sequencing and annotation of Brassica cretica.</title>
        <authorList>
            <person name="Studholme D.J."/>
            <person name="Sarris P."/>
        </authorList>
    </citation>
    <scope>NUCLEOTIDE SEQUENCE</scope>
    <source>
        <strain evidence="7">PFS-109/04</strain>
        <tissue evidence="7">Leaf</tissue>
    </source>
</reference>
<comment type="similarity">
    <text evidence="1">Belongs to the bZIP family.</text>
</comment>
<evidence type="ECO:0000256" key="4">
    <source>
        <dbReference type="ARBA" id="ARBA00023163"/>
    </source>
</evidence>
<dbReference type="PANTHER" id="PTHR46408">
    <property type="entry name" value="BASIC LEUCINE ZIPPER 63"/>
    <property type="match status" value="1"/>
</dbReference>
<feature type="compositionally biased region" description="Basic and acidic residues" evidence="6">
    <location>
        <begin position="7"/>
        <end position="21"/>
    </location>
</feature>
<dbReference type="Proteomes" id="UP000712600">
    <property type="component" value="Unassembled WGS sequence"/>
</dbReference>
<gene>
    <name evidence="7" type="ORF">F2Q69_00002304</name>
</gene>
<comment type="caution">
    <text evidence="7">The sequence shown here is derived from an EMBL/GenBank/DDBJ whole genome shotgun (WGS) entry which is preliminary data.</text>
</comment>
<keyword evidence="2" id="KW-0805">Transcription regulation</keyword>
<keyword evidence="5" id="KW-0539">Nucleus</keyword>
<evidence type="ECO:0000313" key="7">
    <source>
        <dbReference type="EMBL" id="KAF3512180.1"/>
    </source>
</evidence>
<evidence type="ECO:0000256" key="5">
    <source>
        <dbReference type="ARBA" id="ARBA00023242"/>
    </source>
</evidence>
<dbReference type="EMBL" id="QGKX02001521">
    <property type="protein sequence ID" value="KAF3512180.1"/>
    <property type="molecule type" value="Genomic_DNA"/>
</dbReference>
<evidence type="ECO:0000256" key="6">
    <source>
        <dbReference type="SAM" id="MobiDB-lite"/>
    </source>
</evidence>
<name>A0A8S9PAE8_BRACR</name>
<protein>
    <submittedName>
        <fullName evidence="7">Uncharacterized protein</fullName>
    </submittedName>
</protein>
<proteinExistence type="inferred from homology"/>
<dbReference type="AlphaFoldDB" id="A0A8S9PAE8"/>
<evidence type="ECO:0000256" key="1">
    <source>
        <dbReference type="ARBA" id="ARBA00007163"/>
    </source>
</evidence>
<keyword evidence="3" id="KW-0238">DNA-binding</keyword>
<feature type="region of interest" description="Disordered" evidence="6">
    <location>
        <begin position="1"/>
        <end position="25"/>
    </location>
</feature>
<sequence>MMSSSKCRLDLRVGPSDDHRYSSSPAAIAAESSQHHLSLLVSASSVTTTTVVTVRNINTASVDLSSVYTEAGAPINSFITTVCDYSYIIRGLRVPKVIISLALFLSDNMSRSINEHLEEKSSFKAFDFTLYIDPLVQDPLGAMIVKEMMNQTALLLWHKAQPVFHLLDLFPEQALKRNQMLFQQGKPQVNQLRAEHSTLLGRLGDMNQKYDAAAVDNRILRADIETREQKYILLRLIKETVKRVTGVNPLQWARPNMGMQVNNTPRIPSTTGAGLSPNRE</sequence>
<feature type="region of interest" description="Disordered" evidence="6">
    <location>
        <begin position="256"/>
        <end position="280"/>
    </location>
</feature>
<evidence type="ECO:0000256" key="3">
    <source>
        <dbReference type="ARBA" id="ARBA00023125"/>
    </source>
</evidence>
<dbReference type="GO" id="GO:0003677">
    <property type="term" value="F:DNA binding"/>
    <property type="evidence" value="ECO:0007669"/>
    <property type="project" value="UniProtKB-KW"/>
</dbReference>